<proteinExistence type="predicted"/>
<evidence type="ECO:0000313" key="1">
    <source>
        <dbReference type="EMBL" id="CUS46058.1"/>
    </source>
</evidence>
<dbReference type="EMBL" id="CZQE01000332">
    <property type="protein sequence ID" value="CUS46058.1"/>
    <property type="molecule type" value="Genomic_DNA"/>
</dbReference>
<organism evidence="1">
    <name type="scientific">hydrothermal vent metagenome</name>
    <dbReference type="NCBI Taxonomy" id="652676"/>
    <lineage>
        <taxon>unclassified sequences</taxon>
        <taxon>metagenomes</taxon>
        <taxon>ecological metagenomes</taxon>
    </lineage>
</organism>
<dbReference type="AlphaFoldDB" id="A0A160TN53"/>
<gene>
    <name evidence="1" type="ORF">MGWOODY_Smn3095</name>
</gene>
<sequence>MYADVREPGGQYSRLKVDTSQQQDAFVAAVGRLLGLP</sequence>
<protein>
    <submittedName>
        <fullName evidence="1">Uncharacterized protein</fullName>
    </submittedName>
</protein>
<name>A0A160TN53_9ZZZZ</name>
<accession>A0A160TN53</accession>
<reference evidence="1" key="1">
    <citation type="submission" date="2015-10" db="EMBL/GenBank/DDBJ databases">
        <authorList>
            <person name="Gilbert D.G."/>
        </authorList>
    </citation>
    <scope>NUCLEOTIDE SEQUENCE</scope>
</reference>